<organism evidence="6 7">
    <name type="scientific">Microbacterium fluvii</name>
    <dbReference type="NCBI Taxonomy" id="415215"/>
    <lineage>
        <taxon>Bacteria</taxon>
        <taxon>Bacillati</taxon>
        <taxon>Actinomycetota</taxon>
        <taxon>Actinomycetes</taxon>
        <taxon>Micrococcales</taxon>
        <taxon>Microbacteriaceae</taxon>
        <taxon>Microbacterium</taxon>
    </lineage>
</organism>
<evidence type="ECO:0000313" key="7">
    <source>
        <dbReference type="Proteomes" id="UP001596507"/>
    </source>
</evidence>
<feature type="chain" id="PRO_5046832705" evidence="5">
    <location>
        <begin position="22"/>
        <end position="352"/>
    </location>
</feature>
<name>A0ABW2HGN9_9MICO</name>
<dbReference type="PANTHER" id="PTHR30222:SF17">
    <property type="entry name" value="SPERMIDINE_PUTRESCINE-BINDING PERIPLASMIC PROTEIN"/>
    <property type="match status" value="1"/>
</dbReference>
<dbReference type="PIRSF" id="PIRSF019574">
    <property type="entry name" value="Periplasmic_polyamine_BP"/>
    <property type="match status" value="1"/>
</dbReference>
<dbReference type="SUPFAM" id="SSF53850">
    <property type="entry name" value="Periplasmic binding protein-like II"/>
    <property type="match status" value="1"/>
</dbReference>
<comment type="caution">
    <text evidence="6">The sequence shown here is derived from an EMBL/GenBank/DDBJ whole genome shotgun (WGS) entry which is preliminary data.</text>
</comment>
<protein>
    <submittedName>
        <fullName evidence="6">PotD/PotF family extracellular solute-binding protein</fullName>
    </submittedName>
</protein>
<accession>A0ABW2HGN9</accession>
<keyword evidence="3 5" id="KW-0732">Signal</keyword>
<evidence type="ECO:0000256" key="2">
    <source>
        <dbReference type="ARBA" id="ARBA00022448"/>
    </source>
</evidence>
<dbReference type="Proteomes" id="UP001596507">
    <property type="component" value="Unassembled WGS sequence"/>
</dbReference>
<dbReference type="RefSeq" id="WP_262875252.1">
    <property type="nucleotide sequence ID" value="NZ_BAABKW010000007.1"/>
</dbReference>
<dbReference type="PANTHER" id="PTHR30222">
    <property type="entry name" value="SPERMIDINE/PUTRESCINE-BINDING PERIPLASMIC PROTEIN"/>
    <property type="match status" value="1"/>
</dbReference>
<dbReference type="Pfam" id="PF13416">
    <property type="entry name" value="SBP_bac_8"/>
    <property type="match status" value="1"/>
</dbReference>
<evidence type="ECO:0000256" key="1">
    <source>
        <dbReference type="ARBA" id="ARBA00004418"/>
    </source>
</evidence>
<dbReference type="PRINTS" id="PR00909">
    <property type="entry name" value="SPERMDNBNDNG"/>
</dbReference>
<evidence type="ECO:0000256" key="4">
    <source>
        <dbReference type="ARBA" id="ARBA00022764"/>
    </source>
</evidence>
<keyword evidence="4" id="KW-0574">Periplasm</keyword>
<comment type="subcellular location">
    <subcellularLocation>
        <location evidence="1">Periplasm</location>
    </subcellularLocation>
</comment>
<dbReference type="Gene3D" id="3.40.190.10">
    <property type="entry name" value="Periplasmic binding protein-like II"/>
    <property type="match status" value="2"/>
</dbReference>
<dbReference type="InterPro" id="IPR001188">
    <property type="entry name" value="Sperm_putr-bd"/>
</dbReference>
<dbReference type="PROSITE" id="PS51257">
    <property type="entry name" value="PROKAR_LIPOPROTEIN"/>
    <property type="match status" value="1"/>
</dbReference>
<dbReference type="InterPro" id="IPR006059">
    <property type="entry name" value="SBP"/>
</dbReference>
<gene>
    <name evidence="6" type="ORF">ACFQRL_15265</name>
</gene>
<dbReference type="EMBL" id="JBHTBE010000004">
    <property type="protein sequence ID" value="MFC7270323.1"/>
    <property type="molecule type" value="Genomic_DNA"/>
</dbReference>
<keyword evidence="2" id="KW-0813">Transport</keyword>
<dbReference type="CDD" id="cd13590">
    <property type="entry name" value="PBP2_PotD_PotF_like"/>
    <property type="match status" value="1"/>
</dbReference>
<sequence length="352" mass="37526">MRKSAAIALGVVPLLALTACAGGTDSADGASTELNIYAWAGEIPDSVVAAFEDETGISVTVDTFDSNETMISKLAAGNSGYDIVEPSQYAVQLLVGQELIAPIDYDQIEGAENIQTKFVDPAYDPGNEHAVPWIWGSTGLLYNIDCTGEELTSWKSMFDEKYAGKIYMLDNMLASYIVGLQVNGFGADSTDPDEIETATQTLIDQKPLLAGYNSTNYYDLVSAGDACMSLAWGGSSVAGALADNPSLRYILPEEGGTLWTDSFSVVADAPHSDAAYEWLNFTLRPEIAAMATNDGSLATTNEAALEFVTDESLLDNPAIFAPADQLDAADFIVDPGEAMSYFQDGWTRVKAS</sequence>
<evidence type="ECO:0000313" key="6">
    <source>
        <dbReference type="EMBL" id="MFC7270323.1"/>
    </source>
</evidence>
<reference evidence="7" key="1">
    <citation type="journal article" date="2019" name="Int. J. Syst. Evol. Microbiol.">
        <title>The Global Catalogue of Microorganisms (GCM) 10K type strain sequencing project: providing services to taxonomists for standard genome sequencing and annotation.</title>
        <authorList>
            <consortium name="The Broad Institute Genomics Platform"/>
            <consortium name="The Broad Institute Genome Sequencing Center for Infectious Disease"/>
            <person name="Wu L."/>
            <person name="Ma J."/>
        </authorList>
    </citation>
    <scope>NUCLEOTIDE SEQUENCE [LARGE SCALE GENOMIC DNA]</scope>
    <source>
        <strain evidence="7">CGMCC 1.15772</strain>
    </source>
</reference>
<proteinExistence type="predicted"/>
<feature type="signal peptide" evidence="5">
    <location>
        <begin position="1"/>
        <end position="21"/>
    </location>
</feature>
<evidence type="ECO:0000256" key="5">
    <source>
        <dbReference type="SAM" id="SignalP"/>
    </source>
</evidence>
<keyword evidence="7" id="KW-1185">Reference proteome</keyword>
<evidence type="ECO:0000256" key="3">
    <source>
        <dbReference type="ARBA" id="ARBA00022729"/>
    </source>
</evidence>